<protein>
    <submittedName>
        <fullName evidence="2">Uncharacterized protein</fullName>
    </submittedName>
</protein>
<feature type="region of interest" description="Disordered" evidence="1">
    <location>
        <begin position="40"/>
        <end position="62"/>
    </location>
</feature>
<gene>
    <name evidence="2" type="ORF">DM484_25965</name>
</gene>
<name>A0A2W4SJ67_9GAMM</name>
<organism evidence="2 3">
    <name type="scientific">Candidatus Methylumidiphilus alinenensis</name>
    <dbReference type="NCBI Taxonomy" id="2202197"/>
    <lineage>
        <taxon>Bacteria</taxon>
        <taxon>Pseudomonadati</taxon>
        <taxon>Pseudomonadota</taxon>
        <taxon>Gammaproteobacteria</taxon>
        <taxon>Methylococcales</taxon>
        <taxon>Candidatus Methylumidiphilus</taxon>
    </lineage>
</organism>
<evidence type="ECO:0000313" key="2">
    <source>
        <dbReference type="EMBL" id="PZN71667.1"/>
    </source>
</evidence>
<proteinExistence type="predicted"/>
<comment type="caution">
    <text evidence="2">The sequence shown here is derived from an EMBL/GenBank/DDBJ whole genome shotgun (WGS) entry which is preliminary data.</text>
</comment>
<dbReference type="EMBL" id="QJPH01000513">
    <property type="protein sequence ID" value="PZN71667.1"/>
    <property type="molecule type" value="Genomic_DNA"/>
</dbReference>
<evidence type="ECO:0000313" key="3">
    <source>
        <dbReference type="Proteomes" id="UP000249396"/>
    </source>
</evidence>
<dbReference type="Proteomes" id="UP000249396">
    <property type="component" value="Unassembled WGS sequence"/>
</dbReference>
<evidence type="ECO:0000256" key="1">
    <source>
        <dbReference type="SAM" id="MobiDB-lite"/>
    </source>
</evidence>
<feature type="compositionally biased region" description="Polar residues" evidence="1">
    <location>
        <begin position="52"/>
        <end position="62"/>
    </location>
</feature>
<accession>A0A2W4SJ67</accession>
<dbReference type="AlphaFoldDB" id="A0A2W4SJ67"/>
<reference evidence="2 3" key="1">
    <citation type="journal article" date="2018" name="Aquat. Microb. Ecol.">
        <title>Gammaproteobacterial methanotrophs dominate.</title>
        <authorList>
            <person name="Rissanen A.J."/>
            <person name="Saarenheimo J."/>
            <person name="Tiirola M."/>
            <person name="Peura S."/>
            <person name="Aalto S.L."/>
            <person name="Karvinen A."/>
            <person name="Nykanen H."/>
        </authorList>
    </citation>
    <scope>NUCLEOTIDE SEQUENCE [LARGE SCALE GENOMIC DNA]</scope>
    <source>
        <strain evidence="2">AMbin10</strain>
    </source>
</reference>
<sequence length="62" mass="6682">MLTYGGDKPALSWEPRSKSFQALGTSLNDFGDLVHASSNSHFEENRAGLEPATTNRHSASCS</sequence>